<evidence type="ECO:0000313" key="2">
    <source>
        <dbReference type="Proteomes" id="UP000694660"/>
    </source>
</evidence>
<sequence>MNAKTQPAGPEIRLRLDPETHQQFTAVGESIGMTAMDMVRVFVRRVILAEGLPFEMAKGLKAANDDLPVITESKMQVHGASINAIAAIASQAAAAADREHVREGRLPAASPAVPTR</sequence>
<dbReference type="Proteomes" id="UP000694660">
    <property type="component" value="Unassembled WGS sequence"/>
</dbReference>
<reference evidence="2" key="1">
    <citation type="journal article" date="2022" name="ISME J.">
        <title>Genetic and phylogenetic analysis of dissimilatory iodate-reducing bacteria identifies potential niches across the world's oceans.</title>
        <authorList>
            <person name="Reyes-Umana V."/>
            <person name="Henning Z."/>
            <person name="Lee K."/>
            <person name="Barnum T.P."/>
            <person name="Coates J.D."/>
        </authorList>
    </citation>
    <scope>NUCLEOTIDE SEQUENCE [LARGE SCALE GENOMIC DNA]</scope>
    <source>
        <strain evidence="2">IR12</strain>
    </source>
</reference>
<dbReference type="InterPro" id="IPR013321">
    <property type="entry name" value="Arc_rbn_hlx_hlx"/>
</dbReference>
<dbReference type="GO" id="GO:0006355">
    <property type="term" value="P:regulation of DNA-templated transcription"/>
    <property type="evidence" value="ECO:0007669"/>
    <property type="project" value="InterPro"/>
</dbReference>
<keyword evidence="2" id="KW-1185">Reference proteome</keyword>
<comment type="caution">
    <text evidence="1">The sequence shown here is derived from an EMBL/GenBank/DDBJ whole genome shotgun (WGS) entry which is preliminary data.</text>
</comment>
<protein>
    <submittedName>
        <fullName evidence="1">Type II toxin-antitoxin system RelB/DinJ family antitoxin</fullName>
    </submittedName>
</protein>
<dbReference type="InterPro" id="IPR007337">
    <property type="entry name" value="RelB/DinJ"/>
</dbReference>
<geneLocation type="plasmid" evidence="1">
    <name>unnamed1</name>
</geneLocation>
<dbReference type="RefSeq" id="WP_214362966.1">
    <property type="nucleotide sequence ID" value="NZ_JAEKFT010000023.1"/>
</dbReference>
<dbReference type="Gene3D" id="1.10.1220.10">
    <property type="entry name" value="Met repressor-like"/>
    <property type="match status" value="1"/>
</dbReference>
<dbReference type="AlphaFoldDB" id="A0A944HCR4"/>
<name>A0A944HCR4_DENI1</name>
<organism evidence="1 2">
    <name type="scientific">Denitromonas iodatirespirans</name>
    <dbReference type="NCBI Taxonomy" id="2795389"/>
    <lineage>
        <taxon>Bacteria</taxon>
        <taxon>Pseudomonadati</taxon>
        <taxon>Pseudomonadota</taxon>
        <taxon>Betaproteobacteria</taxon>
        <taxon>Rhodocyclales</taxon>
        <taxon>Zoogloeaceae</taxon>
        <taxon>Denitromonas</taxon>
    </lineage>
</organism>
<keyword evidence="1" id="KW-0614">Plasmid</keyword>
<dbReference type="EMBL" id="JAEKFT010000023">
    <property type="protein sequence ID" value="MBT0962992.1"/>
    <property type="molecule type" value="Genomic_DNA"/>
</dbReference>
<accession>A0A944HCR4</accession>
<evidence type="ECO:0000313" key="1">
    <source>
        <dbReference type="EMBL" id="MBT0962992.1"/>
    </source>
</evidence>
<gene>
    <name evidence="1" type="ORF">I8J34_17555</name>
</gene>
<proteinExistence type="predicted"/>
<dbReference type="Pfam" id="PF04221">
    <property type="entry name" value="RelB"/>
    <property type="match status" value="1"/>
</dbReference>